<dbReference type="EMBL" id="MU070077">
    <property type="protein sequence ID" value="KAF5830108.1"/>
    <property type="molecule type" value="Genomic_DNA"/>
</dbReference>
<organism evidence="1 2">
    <name type="scientific">Dunaliella salina</name>
    <name type="common">Green alga</name>
    <name type="synonym">Protococcus salinus</name>
    <dbReference type="NCBI Taxonomy" id="3046"/>
    <lineage>
        <taxon>Eukaryota</taxon>
        <taxon>Viridiplantae</taxon>
        <taxon>Chlorophyta</taxon>
        <taxon>core chlorophytes</taxon>
        <taxon>Chlorophyceae</taxon>
        <taxon>CS clade</taxon>
        <taxon>Chlamydomonadales</taxon>
        <taxon>Dunaliellaceae</taxon>
        <taxon>Dunaliella</taxon>
    </lineage>
</organism>
<keyword evidence="2" id="KW-1185">Reference proteome</keyword>
<name>A0ABQ7G675_DUNSA</name>
<protein>
    <recommendedName>
        <fullName evidence="3">Encoded protein</fullName>
    </recommendedName>
</protein>
<proteinExistence type="predicted"/>
<dbReference type="Proteomes" id="UP000815325">
    <property type="component" value="Unassembled WGS sequence"/>
</dbReference>
<sequence>MTNGKGREQRAIALGAQCDECMSTPNLATSKSVLCCLLHQVQKIKYESTKPYFCAYRVRAIICLGTASRGGTSAKMEKTAVHFFKFKNAHTNTFSLSLIPLPAQHTYIICAHTGVSIPWHVLWNTC</sequence>
<accession>A0ABQ7G675</accession>
<evidence type="ECO:0000313" key="1">
    <source>
        <dbReference type="EMBL" id="KAF5830108.1"/>
    </source>
</evidence>
<evidence type="ECO:0000313" key="2">
    <source>
        <dbReference type="Proteomes" id="UP000815325"/>
    </source>
</evidence>
<gene>
    <name evidence="1" type="ORF">DUNSADRAFT_15025</name>
</gene>
<evidence type="ECO:0008006" key="3">
    <source>
        <dbReference type="Google" id="ProtNLM"/>
    </source>
</evidence>
<reference evidence="1" key="1">
    <citation type="submission" date="2017-08" db="EMBL/GenBank/DDBJ databases">
        <authorList>
            <person name="Polle J.E."/>
            <person name="Barry K."/>
            <person name="Cushman J."/>
            <person name="Schmutz J."/>
            <person name="Tran D."/>
            <person name="Hathwaick L.T."/>
            <person name="Yim W.C."/>
            <person name="Jenkins J."/>
            <person name="Mckie-Krisberg Z.M."/>
            <person name="Prochnik S."/>
            <person name="Lindquist E."/>
            <person name="Dockter R.B."/>
            <person name="Adam C."/>
            <person name="Molina H."/>
            <person name="Bunkerborg J."/>
            <person name="Jin E."/>
            <person name="Buchheim M."/>
            <person name="Magnuson J."/>
        </authorList>
    </citation>
    <scope>NUCLEOTIDE SEQUENCE</scope>
    <source>
        <strain evidence="1">CCAP 19/18</strain>
    </source>
</reference>
<comment type="caution">
    <text evidence="1">The sequence shown here is derived from an EMBL/GenBank/DDBJ whole genome shotgun (WGS) entry which is preliminary data.</text>
</comment>